<dbReference type="GeneID" id="108668108"/>
<dbReference type="KEGG" id="hazt:108668108"/>
<gene>
    <name evidence="2" type="primary">LOC108668108</name>
</gene>
<accession>A0A8B7NAW9</accession>
<evidence type="ECO:0000313" key="2">
    <source>
        <dbReference type="RefSeq" id="XP_018010742.1"/>
    </source>
</evidence>
<keyword evidence="1" id="KW-1185">Reference proteome</keyword>
<sequence length="167" mass="18170">MTARNVATLKSCTSLLAISQNSSIIIEEGEGASCKVYCSVCRAAFGLQGKFDHGRVMESSREFCRGFRVESTELLSSETQRRKFYSIRRKIVDHLLGASSSGDAHIQAVLDFKNKTEEQSRVQKVAVSHVSAALACIKMKSAGVNYENIIALLAGLGVDVGTLQHSR</sequence>
<organism evidence="1 2">
    <name type="scientific">Hyalella azteca</name>
    <name type="common">Amphipod</name>
    <dbReference type="NCBI Taxonomy" id="294128"/>
    <lineage>
        <taxon>Eukaryota</taxon>
        <taxon>Metazoa</taxon>
        <taxon>Ecdysozoa</taxon>
        <taxon>Arthropoda</taxon>
        <taxon>Crustacea</taxon>
        <taxon>Multicrustacea</taxon>
        <taxon>Malacostraca</taxon>
        <taxon>Eumalacostraca</taxon>
        <taxon>Peracarida</taxon>
        <taxon>Amphipoda</taxon>
        <taxon>Senticaudata</taxon>
        <taxon>Talitrida</taxon>
        <taxon>Talitroidea</taxon>
        <taxon>Hyalellidae</taxon>
        <taxon>Hyalella</taxon>
    </lineage>
</organism>
<dbReference type="AlphaFoldDB" id="A0A8B7NAW9"/>
<reference evidence="2" key="1">
    <citation type="submission" date="2025-08" db="UniProtKB">
        <authorList>
            <consortium name="RefSeq"/>
        </authorList>
    </citation>
    <scope>IDENTIFICATION</scope>
    <source>
        <tissue evidence="2">Whole organism</tissue>
    </source>
</reference>
<name>A0A8B7NAW9_HYAAZ</name>
<evidence type="ECO:0000313" key="1">
    <source>
        <dbReference type="Proteomes" id="UP000694843"/>
    </source>
</evidence>
<dbReference type="RefSeq" id="XP_018010742.1">
    <property type="nucleotide sequence ID" value="XM_018155253.2"/>
</dbReference>
<proteinExistence type="predicted"/>
<dbReference type="Proteomes" id="UP000694843">
    <property type="component" value="Unplaced"/>
</dbReference>
<protein>
    <submittedName>
        <fullName evidence="2">Uncharacterized protein LOC108668108</fullName>
    </submittedName>
</protein>